<dbReference type="GO" id="GO:0005789">
    <property type="term" value="C:endoplasmic reticulum membrane"/>
    <property type="evidence" value="ECO:0007669"/>
    <property type="project" value="UniProtKB-SubCell"/>
</dbReference>
<gene>
    <name evidence="12" type="ORF">MKW98_014706</name>
</gene>
<keyword evidence="7 11" id="KW-0812">Transmembrane</keyword>
<evidence type="ECO:0000313" key="12">
    <source>
        <dbReference type="EMBL" id="KAI3904526.1"/>
    </source>
</evidence>
<keyword evidence="6 11" id="KW-0808">Transferase</keyword>
<comment type="similarity">
    <text evidence="3 11">Belongs to the PIGV family.</text>
</comment>
<dbReference type="PANTHER" id="PTHR12468:SF2">
    <property type="entry name" value="GPI MANNOSYLTRANSFERASE 2"/>
    <property type="match status" value="1"/>
</dbReference>
<dbReference type="PANTHER" id="PTHR12468">
    <property type="entry name" value="GPI MANNOSYLTRANSFERASE 2"/>
    <property type="match status" value="1"/>
</dbReference>
<dbReference type="GO" id="GO:0031501">
    <property type="term" value="C:mannosyltransferase complex"/>
    <property type="evidence" value="ECO:0007669"/>
    <property type="project" value="TreeGrafter"/>
</dbReference>
<feature type="transmembrane region" description="Helical" evidence="11">
    <location>
        <begin position="81"/>
        <end position="101"/>
    </location>
</feature>
<keyword evidence="9 11" id="KW-1133">Transmembrane helix</keyword>
<evidence type="ECO:0000256" key="11">
    <source>
        <dbReference type="RuleBase" id="RU363112"/>
    </source>
</evidence>
<comment type="subcellular location">
    <subcellularLocation>
        <location evidence="1 11">Endoplasmic reticulum membrane</location>
        <topology evidence="1 11">Multi-pass membrane protein</topology>
    </subcellularLocation>
</comment>
<evidence type="ECO:0000256" key="6">
    <source>
        <dbReference type="ARBA" id="ARBA00022679"/>
    </source>
</evidence>
<comment type="function">
    <text evidence="11">Mannosyltransferase involved in glycosylphosphatidylinositol-anchor biosynthesis.</text>
</comment>
<reference evidence="12" key="1">
    <citation type="submission" date="2022-04" db="EMBL/GenBank/DDBJ databases">
        <title>A functionally conserved STORR gene fusion in Papaver species that diverged 16.8 million years ago.</title>
        <authorList>
            <person name="Catania T."/>
        </authorList>
    </citation>
    <scope>NUCLEOTIDE SEQUENCE</scope>
    <source>
        <strain evidence="12">S-188037</strain>
    </source>
</reference>
<keyword evidence="8 11" id="KW-0256">Endoplasmic reticulum</keyword>
<evidence type="ECO:0000313" key="13">
    <source>
        <dbReference type="Proteomes" id="UP001202328"/>
    </source>
</evidence>
<dbReference type="GO" id="GO:0004376">
    <property type="term" value="F:GPI mannosyltransferase activity"/>
    <property type="evidence" value="ECO:0007669"/>
    <property type="project" value="InterPro"/>
</dbReference>
<evidence type="ECO:0000256" key="9">
    <source>
        <dbReference type="ARBA" id="ARBA00022989"/>
    </source>
</evidence>
<dbReference type="GO" id="GO:0006506">
    <property type="term" value="P:GPI anchor biosynthetic process"/>
    <property type="evidence" value="ECO:0007669"/>
    <property type="project" value="UniProtKB-KW"/>
</dbReference>
<dbReference type="GO" id="GO:0000009">
    <property type="term" value="F:alpha-1,6-mannosyltransferase activity"/>
    <property type="evidence" value="ECO:0007669"/>
    <property type="project" value="InterPro"/>
</dbReference>
<keyword evidence="13" id="KW-1185">Reference proteome</keyword>
<comment type="caution">
    <text evidence="11">Lacks conserved residue(s) required for the propagation of feature annotation.</text>
</comment>
<evidence type="ECO:0000256" key="3">
    <source>
        <dbReference type="ARBA" id="ARBA00008698"/>
    </source>
</evidence>
<accession>A0AAD4SGE6</accession>
<comment type="caution">
    <text evidence="12">The sequence shown here is derived from an EMBL/GenBank/DDBJ whole genome shotgun (WGS) entry which is preliminary data.</text>
</comment>
<dbReference type="Pfam" id="PF04188">
    <property type="entry name" value="Mannosyl_trans2"/>
    <property type="match status" value="2"/>
</dbReference>
<feature type="transmembrane region" description="Helical" evidence="11">
    <location>
        <begin position="392"/>
        <end position="413"/>
    </location>
</feature>
<evidence type="ECO:0000256" key="7">
    <source>
        <dbReference type="ARBA" id="ARBA00022692"/>
    </source>
</evidence>
<dbReference type="Proteomes" id="UP001202328">
    <property type="component" value="Unassembled WGS sequence"/>
</dbReference>
<dbReference type="EMBL" id="JAJJMB010011095">
    <property type="protein sequence ID" value="KAI3904526.1"/>
    <property type="molecule type" value="Genomic_DNA"/>
</dbReference>
<evidence type="ECO:0000256" key="5">
    <source>
        <dbReference type="ARBA" id="ARBA00022676"/>
    </source>
</evidence>
<dbReference type="InterPro" id="IPR007315">
    <property type="entry name" value="PIG-V/Gpi18"/>
</dbReference>
<feature type="transmembrane region" description="Helical" evidence="11">
    <location>
        <begin position="346"/>
        <end position="372"/>
    </location>
</feature>
<proteinExistence type="inferred from homology"/>
<evidence type="ECO:0000256" key="4">
    <source>
        <dbReference type="ARBA" id="ARBA00022502"/>
    </source>
</evidence>
<feature type="transmembrane region" description="Helical" evidence="11">
    <location>
        <begin position="166"/>
        <end position="184"/>
    </location>
</feature>
<evidence type="ECO:0000256" key="1">
    <source>
        <dbReference type="ARBA" id="ARBA00004477"/>
    </source>
</evidence>
<evidence type="ECO:0000256" key="8">
    <source>
        <dbReference type="ARBA" id="ARBA00022824"/>
    </source>
</evidence>
<dbReference type="AlphaFoldDB" id="A0AAD4SGE6"/>
<evidence type="ECO:0000256" key="10">
    <source>
        <dbReference type="ARBA" id="ARBA00023136"/>
    </source>
</evidence>
<comment type="pathway">
    <text evidence="2 11">Glycolipid biosynthesis; glycosylphosphatidylinositol-anchor biosynthesis.</text>
</comment>
<dbReference type="EC" id="2.4.1.-" evidence="11"/>
<keyword evidence="5 11" id="KW-0328">Glycosyltransferase</keyword>
<keyword evidence="4 11" id="KW-0337">GPI-anchor biosynthesis</keyword>
<organism evidence="12 13">
    <name type="scientific">Papaver atlanticum</name>
    <dbReference type="NCBI Taxonomy" id="357466"/>
    <lineage>
        <taxon>Eukaryota</taxon>
        <taxon>Viridiplantae</taxon>
        <taxon>Streptophyta</taxon>
        <taxon>Embryophyta</taxon>
        <taxon>Tracheophyta</taxon>
        <taxon>Spermatophyta</taxon>
        <taxon>Magnoliopsida</taxon>
        <taxon>Ranunculales</taxon>
        <taxon>Papaveraceae</taxon>
        <taxon>Papaveroideae</taxon>
        <taxon>Papaver</taxon>
    </lineage>
</organism>
<feature type="transmembrane region" description="Helical" evidence="11">
    <location>
        <begin position="113"/>
        <end position="134"/>
    </location>
</feature>
<evidence type="ECO:0000256" key="2">
    <source>
        <dbReference type="ARBA" id="ARBA00004687"/>
    </source>
</evidence>
<feature type="transmembrane region" description="Helical" evidence="11">
    <location>
        <begin position="21"/>
        <end position="39"/>
    </location>
</feature>
<name>A0AAD4SGE6_9MAGN</name>
<keyword evidence="10 11" id="KW-0472">Membrane</keyword>
<sequence length="416" mass="46948">MSSNTSRTQLSINKINESHEVLRVALISRILLISLIILWRSLLSPYDTSAILNPNCLSSDSYTSSKLLIWPKIGSAIEGSITYAFFPLLPIFIYILSRTVFAPLAPIIGYRALLGLSGYFINNVAFLLSAVYFYRLSAIILKDRKTAFRASMLFASIQLPYSIHQYIQRVCILCFLSVAMHLAYDAIVQKKRIGLAVKTLIDGALRSLCIFAPFVAFQAYGYHNLCRGLISHEMRPWCKARVPFLYDFLQGRYWWLLQFLSQGGWFLEEKNLAVILYPSGVKGRLNDARVSANFSSEVLKENPTLKQRKKMGKERTFSSSLDTVPSENDKVVPATSDYASISVLPFVLHLAFMSATAFFVMHVQVATCFLSSSPPLYWFSSYLMASCGRCAYVIWAYSAAYILLGSLLFSNFYPFT</sequence>
<protein>
    <recommendedName>
        <fullName evidence="11">GPI mannosyltransferase 2</fullName>
        <ecNumber evidence="11">2.4.1.-</ecNumber>
    </recommendedName>
</protein>